<proteinExistence type="inferred from homology"/>
<dbReference type="SUPFAM" id="SSF52833">
    <property type="entry name" value="Thioredoxin-like"/>
    <property type="match status" value="1"/>
</dbReference>
<dbReference type="CDD" id="cd03062">
    <property type="entry name" value="TRX_Fd_Sucrase"/>
    <property type="match status" value="1"/>
</dbReference>
<dbReference type="InterPro" id="IPR036249">
    <property type="entry name" value="Thioredoxin-like_sf"/>
</dbReference>
<dbReference type="PANTHER" id="PTHR31902">
    <property type="entry name" value="ACTIN PATCHES DISTAL PROTEIN 1"/>
    <property type="match status" value="1"/>
</dbReference>
<dbReference type="KEGG" id="asau:88171576"/>
<dbReference type="AlphaFoldDB" id="A0AAX4H4A6"/>
<sequence>MFGVRIIRAARYISRIVDNCPKPLYDTGCTYCGIPEFPEDKGIDFEKNLNQTASQPWKHVLVTLHGFGDFAEMPSKINLVPGSLANEFESLKKSKLSPTHPVLLSNIITNDLRTNSVDASLHEVIVYPEGKLVRFKKEHLLQFVEHYLLPDERSSMETYNPFTSDDKEEHVSVKRPDLFEEQDFGKDLVLVCGHTQRDIRCGTLGPIIENEFTEVLEREGLALSVDVGLISHIGGHAYAGNVIYFPADTVLCPVVWYGRVFPEKVQGIVRETVIGKKIIKELYRGDLRQIQ</sequence>
<dbReference type="Proteomes" id="UP001338582">
    <property type="component" value="Chromosome 1"/>
</dbReference>
<gene>
    <name evidence="3" type="ORF">PUMCH_000507</name>
</gene>
<evidence type="ECO:0000256" key="1">
    <source>
        <dbReference type="ARBA" id="ARBA00038208"/>
    </source>
</evidence>
<accession>A0AAX4H4A6</accession>
<name>A0AAX4H4A6_9ASCO</name>
<dbReference type="PANTHER" id="PTHR31902:SF7">
    <property type="entry name" value="ALTERED INHERITANCE OF MITOCHONDRIA PROTEIN 32"/>
    <property type="match status" value="1"/>
</dbReference>
<evidence type="ECO:0000313" key="3">
    <source>
        <dbReference type="EMBL" id="WPK23272.1"/>
    </source>
</evidence>
<keyword evidence="4" id="KW-1185">Reference proteome</keyword>
<evidence type="ECO:0000256" key="2">
    <source>
        <dbReference type="ARBA" id="ARBA00040895"/>
    </source>
</evidence>
<comment type="similarity">
    <text evidence="1">Belongs to the AIM32 family.</text>
</comment>
<dbReference type="EMBL" id="CP138894">
    <property type="protein sequence ID" value="WPK23272.1"/>
    <property type="molecule type" value="Genomic_DNA"/>
</dbReference>
<dbReference type="Gene3D" id="3.40.30.10">
    <property type="entry name" value="Glutaredoxin"/>
    <property type="match status" value="1"/>
</dbReference>
<organism evidence="3 4">
    <name type="scientific">Australozyma saopauloensis</name>
    <dbReference type="NCBI Taxonomy" id="291208"/>
    <lineage>
        <taxon>Eukaryota</taxon>
        <taxon>Fungi</taxon>
        <taxon>Dikarya</taxon>
        <taxon>Ascomycota</taxon>
        <taxon>Saccharomycotina</taxon>
        <taxon>Pichiomycetes</taxon>
        <taxon>Metschnikowiaceae</taxon>
        <taxon>Australozyma</taxon>
    </lineage>
</organism>
<dbReference type="RefSeq" id="XP_062875659.1">
    <property type="nucleotide sequence ID" value="XM_063019589.1"/>
</dbReference>
<dbReference type="GeneID" id="88171576"/>
<dbReference type="InterPro" id="IPR009737">
    <property type="entry name" value="Aim32/Apd1-like"/>
</dbReference>
<dbReference type="Pfam" id="PF06999">
    <property type="entry name" value="Suc_Fer-like"/>
    <property type="match status" value="1"/>
</dbReference>
<protein>
    <recommendedName>
        <fullName evidence="2">Altered inheritance of mitochondria protein 32</fullName>
    </recommendedName>
</protein>
<reference evidence="3 4" key="1">
    <citation type="submission" date="2023-10" db="EMBL/GenBank/DDBJ databases">
        <title>Draft Genome Sequence of Candida saopaulonensis from a very Premature Infant with Sepsis.</title>
        <authorList>
            <person name="Ning Y."/>
            <person name="Dai R."/>
            <person name="Xiao M."/>
            <person name="Xu Y."/>
            <person name="Yan Q."/>
            <person name="Zhang L."/>
        </authorList>
    </citation>
    <scope>NUCLEOTIDE SEQUENCE [LARGE SCALE GENOMIC DNA]</scope>
    <source>
        <strain evidence="3 4">19XY460</strain>
    </source>
</reference>
<evidence type="ECO:0000313" key="4">
    <source>
        <dbReference type="Proteomes" id="UP001338582"/>
    </source>
</evidence>